<comment type="caution">
    <text evidence="2">The sequence shown here is derived from an EMBL/GenBank/DDBJ whole genome shotgun (WGS) entry which is preliminary data.</text>
</comment>
<dbReference type="AlphaFoldDB" id="A0AA38NY46"/>
<evidence type="ECO:0000256" key="1">
    <source>
        <dbReference type="SAM" id="MobiDB-lite"/>
    </source>
</evidence>
<evidence type="ECO:0000313" key="3">
    <source>
        <dbReference type="Proteomes" id="UP001163846"/>
    </source>
</evidence>
<feature type="compositionally biased region" description="Basic residues" evidence="1">
    <location>
        <begin position="187"/>
        <end position="196"/>
    </location>
</feature>
<dbReference type="Proteomes" id="UP001163846">
    <property type="component" value="Unassembled WGS sequence"/>
</dbReference>
<evidence type="ECO:0000313" key="2">
    <source>
        <dbReference type="EMBL" id="KAJ3832603.1"/>
    </source>
</evidence>
<gene>
    <name evidence="2" type="ORF">F5878DRAFT_666418</name>
</gene>
<name>A0AA38NY46_9AGAR</name>
<feature type="region of interest" description="Disordered" evidence="1">
    <location>
        <begin position="178"/>
        <end position="200"/>
    </location>
</feature>
<accession>A0AA38NY46</accession>
<protein>
    <submittedName>
        <fullName evidence="2">Uncharacterized protein</fullName>
    </submittedName>
</protein>
<reference evidence="2" key="1">
    <citation type="submission" date="2022-08" db="EMBL/GenBank/DDBJ databases">
        <authorList>
            <consortium name="DOE Joint Genome Institute"/>
            <person name="Min B."/>
            <person name="Riley R."/>
            <person name="Sierra-Patev S."/>
            <person name="Naranjo-Ortiz M."/>
            <person name="Looney B."/>
            <person name="Konkel Z."/>
            <person name="Slot J.C."/>
            <person name="Sakamoto Y."/>
            <person name="Steenwyk J.L."/>
            <person name="Rokas A."/>
            <person name="Carro J."/>
            <person name="Camarero S."/>
            <person name="Ferreira P."/>
            <person name="Molpeceres G."/>
            <person name="Ruiz-Duenas F.J."/>
            <person name="Serrano A."/>
            <person name="Henrissat B."/>
            <person name="Drula E."/>
            <person name="Hughes K.W."/>
            <person name="Mata J.L."/>
            <person name="Ishikawa N.K."/>
            <person name="Vargas-Isla R."/>
            <person name="Ushijima S."/>
            <person name="Smith C.A."/>
            <person name="Ahrendt S."/>
            <person name="Andreopoulos W."/>
            <person name="He G."/>
            <person name="Labutti K."/>
            <person name="Lipzen A."/>
            <person name="Ng V."/>
            <person name="Sandor L."/>
            <person name="Barry K."/>
            <person name="Martinez A.T."/>
            <person name="Xiao Y."/>
            <person name="Gibbons J.G."/>
            <person name="Terashima K."/>
            <person name="Hibbett D.S."/>
            <person name="Grigoriev I.V."/>
        </authorList>
    </citation>
    <scope>NUCLEOTIDE SEQUENCE</scope>
    <source>
        <strain evidence="2">TFB9207</strain>
    </source>
</reference>
<proteinExistence type="predicted"/>
<keyword evidence="3" id="KW-1185">Reference proteome</keyword>
<dbReference type="EMBL" id="MU806907">
    <property type="protein sequence ID" value="KAJ3832603.1"/>
    <property type="molecule type" value="Genomic_DNA"/>
</dbReference>
<sequence>MVSWDQLLNPLPSTVSGVEDPSQTPLAVSMTRNVKINRQTTVEELYHYTRNTKVEFPKTAENGKAIGHLFDMDNTQAWISPSHVLVNSNGDKVPCNLLHSTCQGVKICPYLSSSLKAQIHTSGSRIQRAFDLEREQQEKTASLDRDLLEKTLNYWAYLRDNGCGRELQQATHYTDHELDHYNTVHASPRKKKRGHQPKPTCKGRIVLRYTSNDRPYLCCEHFDKQASRNHFCDFSLANDILHTEYLLALCTGDLDEIYRWEKIALDDGYGPLAPCSTVRNNTTIRVDCPYQHRASEGLMLMTEMVTLSCRSIFRVYEPVEEFRQMCPRILVVCSGEHTHPVPLSTKTPPNIRTEILDLLETSMVRELADMTPRRFLRHPIVLSYIRQKIPFISQPQLSDLHPSLNNMDHLRAYITHVQDKVFPVGTGWEGLLRQKAIQDEERPSGERYIRLMEELSLPDLKKLADDEDDEDEGEESNFRIVICMFPQRSHDLLKARFIQSDISYKRVAGFKELELVGWDEQSKTTIVFCRAYMTRESAAAHLVFFRHLDDIVHKDTGHWLSFRHLHGNSLQDRSGILHWAIDQGRGPAKGMALYFHELAARLPLSKKDLHEPERFLHQLDPYEHLHRIARLCTAHINRNIAKSKVPESIKVKMRSLMCIRHPDWEKTIQDIEQSSKAGKDWILDKITSKFAFPGMCQQKSFIPLDIWKAGPATTDLVESAHWNSYLEGVGCSLTSGVEKAEHVDQLRLSSAQTYMATGIYTSNTPTDGLRSTSISMQRKAKRESKRLAQEDKQINIQNEKLSKAHKRIDKAVTRLQKLPSSDIAAITRAEQMVHKAEASYRKVADQAEVIAQRARGSGSVNLTLPN</sequence>
<organism evidence="2 3">
    <name type="scientific">Lentinula raphanica</name>
    <dbReference type="NCBI Taxonomy" id="153919"/>
    <lineage>
        <taxon>Eukaryota</taxon>
        <taxon>Fungi</taxon>
        <taxon>Dikarya</taxon>
        <taxon>Basidiomycota</taxon>
        <taxon>Agaricomycotina</taxon>
        <taxon>Agaricomycetes</taxon>
        <taxon>Agaricomycetidae</taxon>
        <taxon>Agaricales</taxon>
        <taxon>Marasmiineae</taxon>
        <taxon>Omphalotaceae</taxon>
        <taxon>Lentinula</taxon>
    </lineage>
</organism>